<dbReference type="InterPro" id="IPR036291">
    <property type="entry name" value="NAD(P)-bd_dom_sf"/>
</dbReference>
<protein>
    <submittedName>
        <fullName evidence="5">Dehydrogenase with different specificitie</fullName>
    </submittedName>
</protein>
<dbReference type="SUPFAM" id="SSF51735">
    <property type="entry name" value="NAD(P)-binding Rossmann-fold domains"/>
    <property type="match status" value="1"/>
</dbReference>
<dbReference type="Pfam" id="PF13561">
    <property type="entry name" value="adh_short_C2"/>
    <property type="match status" value="1"/>
</dbReference>
<dbReference type="PROSITE" id="PS00061">
    <property type="entry name" value="ADH_SHORT"/>
    <property type="match status" value="1"/>
</dbReference>
<reference evidence="5" key="1">
    <citation type="journal article" date="2020" name="Stud. Mycol.">
        <title>101 Dothideomycetes genomes: a test case for predicting lifestyles and emergence of pathogens.</title>
        <authorList>
            <person name="Haridas S."/>
            <person name="Albert R."/>
            <person name="Binder M."/>
            <person name="Bloem J."/>
            <person name="Labutti K."/>
            <person name="Salamov A."/>
            <person name="Andreopoulos B."/>
            <person name="Baker S."/>
            <person name="Barry K."/>
            <person name="Bills G."/>
            <person name="Bluhm B."/>
            <person name="Cannon C."/>
            <person name="Castanera R."/>
            <person name="Culley D."/>
            <person name="Daum C."/>
            <person name="Ezra D."/>
            <person name="Gonzalez J."/>
            <person name="Henrissat B."/>
            <person name="Kuo A."/>
            <person name="Liang C."/>
            <person name="Lipzen A."/>
            <person name="Lutzoni F."/>
            <person name="Magnuson J."/>
            <person name="Mondo S."/>
            <person name="Nolan M."/>
            <person name="Ohm R."/>
            <person name="Pangilinan J."/>
            <person name="Park H.-J."/>
            <person name="Ramirez L."/>
            <person name="Alfaro M."/>
            <person name="Sun H."/>
            <person name="Tritt A."/>
            <person name="Yoshinaga Y."/>
            <person name="Zwiers L.-H."/>
            <person name="Turgeon B."/>
            <person name="Goodwin S."/>
            <person name="Spatafora J."/>
            <person name="Crous P."/>
            <person name="Grigoriev I."/>
        </authorList>
    </citation>
    <scope>NUCLEOTIDE SEQUENCE</scope>
    <source>
        <strain evidence="5">CBS 379.55</strain>
    </source>
</reference>
<evidence type="ECO:0000259" key="4">
    <source>
        <dbReference type="SMART" id="SM00822"/>
    </source>
</evidence>
<dbReference type="GeneID" id="54550020"/>
<feature type="domain" description="Ketoreductase" evidence="4">
    <location>
        <begin position="15"/>
        <end position="201"/>
    </location>
</feature>
<gene>
    <name evidence="5" type="ORF">EI97DRAFT_415027</name>
</gene>
<dbReference type="GO" id="GO:0016614">
    <property type="term" value="F:oxidoreductase activity, acting on CH-OH group of donors"/>
    <property type="evidence" value="ECO:0007669"/>
    <property type="project" value="UniProtKB-ARBA"/>
</dbReference>
<evidence type="ECO:0000256" key="3">
    <source>
        <dbReference type="ARBA" id="ARBA00023002"/>
    </source>
</evidence>
<evidence type="ECO:0000256" key="1">
    <source>
        <dbReference type="ARBA" id="ARBA00006484"/>
    </source>
</evidence>
<evidence type="ECO:0000313" key="6">
    <source>
        <dbReference type="Proteomes" id="UP000800097"/>
    </source>
</evidence>
<organism evidence="5 6">
    <name type="scientific">Westerdykella ornata</name>
    <dbReference type="NCBI Taxonomy" id="318751"/>
    <lineage>
        <taxon>Eukaryota</taxon>
        <taxon>Fungi</taxon>
        <taxon>Dikarya</taxon>
        <taxon>Ascomycota</taxon>
        <taxon>Pezizomycotina</taxon>
        <taxon>Dothideomycetes</taxon>
        <taxon>Pleosporomycetidae</taxon>
        <taxon>Pleosporales</taxon>
        <taxon>Sporormiaceae</taxon>
        <taxon>Westerdykella</taxon>
    </lineage>
</organism>
<dbReference type="OrthoDB" id="47007at2759"/>
<dbReference type="Proteomes" id="UP000800097">
    <property type="component" value="Unassembled WGS sequence"/>
</dbReference>
<keyword evidence="6" id="KW-1185">Reference proteome</keyword>
<dbReference type="FunFam" id="3.40.50.720:FF:000374">
    <property type="entry name" value="3-oxoacyl-(Acyl-carrier-protein) reductase"/>
    <property type="match status" value="1"/>
</dbReference>
<keyword evidence="2" id="KW-0521">NADP</keyword>
<dbReference type="PANTHER" id="PTHR48107">
    <property type="entry name" value="NADPH-DEPENDENT ALDEHYDE REDUCTASE-LIKE PROTEIN, CHLOROPLASTIC-RELATED"/>
    <property type="match status" value="1"/>
</dbReference>
<dbReference type="EMBL" id="ML986488">
    <property type="protein sequence ID" value="KAF2278461.1"/>
    <property type="molecule type" value="Genomic_DNA"/>
</dbReference>
<sequence length="259" mass="27256">MASTASEQHLTLKDKVAIVTGSSRGIGVGLALELARRGAKITIVYTSEKSAPLAQDVVSQIEALGTRAIAVRADLGHIDAPDKIVKATLEAFGDHIDILVNNAGIEFGSSLEEITPEDFAKMFHINVRGPLLLTKAVVPHLRAPGRIINLSSVGSRSGFAGLSLYCSSKAALEGMTRCLAAELGDAGHTVNAVLPGPVESEMLENVPKDLVEMQKKVTPVQHRVGKVGDVAQVVAWLAEEQSGWISGQCISASGGYLML</sequence>
<dbReference type="InterPro" id="IPR057326">
    <property type="entry name" value="KR_dom"/>
</dbReference>
<dbReference type="InterPro" id="IPR002347">
    <property type="entry name" value="SDR_fam"/>
</dbReference>
<name>A0A6A6JPB4_WESOR</name>
<dbReference type="SMART" id="SM00822">
    <property type="entry name" value="PKS_KR"/>
    <property type="match status" value="1"/>
</dbReference>
<comment type="similarity">
    <text evidence="1">Belongs to the short-chain dehydrogenases/reductases (SDR) family.</text>
</comment>
<accession>A0A6A6JPB4</accession>
<dbReference type="Gene3D" id="3.40.50.720">
    <property type="entry name" value="NAD(P)-binding Rossmann-like Domain"/>
    <property type="match status" value="1"/>
</dbReference>
<evidence type="ECO:0000256" key="2">
    <source>
        <dbReference type="ARBA" id="ARBA00022857"/>
    </source>
</evidence>
<dbReference type="PANTHER" id="PTHR48107:SF7">
    <property type="entry name" value="RE15974P"/>
    <property type="match status" value="1"/>
</dbReference>
<dbReference type="PRINTS" id="PR00080">
    <property type="entry name" value="SDRFAMILY"/>
</dbReference>
<keyword evidence="3" id="KW-0560">Oxidoreductase</keyword>
<dbReference type="InterPro" id="IPR020904">
    <property type="entry name" value="Sc_DH/Rdtase_CS"/>
</dbReference>
<dbReference type="AlphaFoldDB" id="A0A6A6JPB4"/>
<dbReference type="PRINTS" id="PR00081">
    <property type="entry name" value="GDHRDH"/>
</dbReference>
<evidence type="ECO:0000313" key="5">
    <source>
        <dbReference type="EMBL" id="KAF2278461.1"/>
    </source>
</evidence>
<dbReference type="RefSeq" id="XP_033656000.1">
    <property type="nucleotide sequence ID" value="XM_033796845.1"/>
</dbReference>
<proteinExistence type="inferred from homology"/>